<dbReference type="EMBL" id="QEAS01000010">
    <property type="protein sequence ID" value="PWG80140.1"/>
    <property type="molecule type" value="Genomic_DNA"/>
</dbReference>
<sequence length="269" mass="29972">MRPLQLANKWILVTGASSGLGREMARLLAKQFKANLILTARRRDKLEELKEELLATGVEIRVLVADLAKEEDIARIVEESTGSRELYGAILNAGVTYFGRHADLPWDKFMTILQTNVLSVVSLTNHLVNYFEANGKEGAIMIVSSMAALFPVPYQAAYSGTKGFILNFISALSHELKNPGLSLTVYAPAGIATEMTGDERFENLKGWLMPAEQAAREGIYAFRHRKYTYVPGFFNRAGAIFMRFLPSRFIAAKMGRVYRAALLKSEQKS</sequence>
<keyword evidence="2" id="KW-0560">Oxidoreductase</keyword>
<name>A0A2U2PFJ9_9SPHI</name>
<dbReference type="InterPro" id="IPR036291">
    <property type="entry name" value="NAD(P)-bd_dom_sf"/>
</dbReference>
<accession>A0A2U2PFJ9</accession>
<keyword evidence="5" id="KW-1185">Reference proteome</keyword>
<comment type="caution">
    <text evidence="4">The sequence shown here is derived from an EMBL/GenBank/DDBJ whole genome shotgun (WGS) entry which is preliminary data.</text>
</comment>
<protein>
    <recommendedName>
        <fullName evidence="3">Ketoreductase domain-containing protein</fullName>
    </recommendedName>
</protein>
<dbReference type="PRINTS" id="PR00081">
    <property type="entry name" value="GDHRDH"/>
</dbReference>
<dbReference type="Gene3D" id="3.40.50.720">
    <property type="entry name" value="NAD(P)-binding Rossmann-like Domain"/>
    <property type="match status" value="1"/>
</dbReference>
<evidence type="ECO:0000256" key="1">
    <source>
        <dbReference type="ARBA" id="ARBA00006484"/>
    </source>
</evidence>
<dbReference type="Pfam" id="PF00106">
    <property type="entry name" value="adh_short"/>
    <property type="match status" value="1"/>
</dbReference>
<dbReference type="GO" id="GO:0016491">
    <property type="term" value="F:oxidoreductase activity"/>
    <property type="evidence" value="ECO:0007669"/>
    <property type="project" value="UniProtKB-KW"/>
</dbReference>
<gene>
    <name evidence="4" type="ORF">DDR33_13140</name>
</gene>
<dbReference type="AlphaFoldDB" id="A0A2U2PFJ9"/>
<dbReference type="SUPFAM" id="SSF51735">
    <property type="entry name" value="NAD(P)-binding Rossmann-fold domains"/>
    <property type="match status" value="1"/>
</dbReference>
<dbReference type="SMART" id="SM00822">
    <property type="entry name" value="PKS_KR"/>
    <property type="match status" value="1"/>
</dbReference>
<dbReference type="PROSITE" id="PS00061">
    <property type="entry name" value="ADH_SHORT"/>
    <property type="match status" value="1"/>
</dbReference>
<dbReference type="OrthoDB" id="9808814at2"/>
<evidence type="ECO:0000313" key="4">
    <source>
        <dbReference type="EMBL" id="PWG80140.1"/>
    </source>
</evidence>
<dbReference type="Proteomes" id="UP000245647">
    <property type="component" value="Unassembled WGS sequence"/>
</dbReference>
<comment type="similarity">
    <text evidence="1">Belongs to the short-chain dehydrogenases/reductases (SDR) family.</text>
</comment>
<evidence type="ECO:0000313" key="5">
    <source>
        <dbReference type="Proteomes" id="UP000245647"/>
    </source>
</evidence>
<dbReference type="PANTHER" id="PTHR42901:SF1">
    <property type="entry name" value="ALCOHOL DEHYDROGENASE"/>
    <property type="match status" value="1"/>
</dbReference>
<organism evidence="4 5">
    <name type="scientific">Pararcticibacter amylolyticus</name>
    <dbReference type="NCBI Taxonomy" id="2173175"/>
    <lineage>
        <taxon>Bacteria</taxon>
        <taxon>Pseudomonadati</taxon>
        <taxon>Bacteroidota</taxon>
        <taxon>Sphingobacteriia</taxon>
        <taxon>Sphingobacteriales</taxon>
        <taxon>Sphingobacteriaceae</taxon>
        <taxon>Pararcticibacter</taxon>
    </lineage>
</organism>
<evidence type="ECO:0000259" key="3">
    <source>
        <dbReference type="SMART" id="SM00822"/>
    </source>
</evidence>
<dbReference type="PANTHER" id="PTHR42901">
    <property type="entry name" value="ALCOHOL DEHYDROGENASE"/>
    <property type="match status" value="1"/>
</dbReference>
<dbReference type="InterPro" id="IPR002347">
    <property type="entry name" value="SDR_fam"/>
</dbReference>
<dbReference type="InterPro" id="IPR057326">
    <property type="entry name" value="KR_dom"/>
</dbReference>
<reference evidence="4 5" key="1">
    <citation type="submission" date="2018-04" db="EMBL/GenBank/DDBJ databases">
        <title>Pedobacter chongqingensis sp. nov., isolated from a rottenly hemp rope.</title>
        <authorList>
            <person name="Cai Y."/>
        </authorList>
    </citation>
    <scope>NUCLEOTIDE SEQUENCE [LARGE SCALE GENOMIC DNA]</scope>
    <source>
        <strain evidence="4 5">FJ4-8</strain>
    </source>
</reference>
<feature type="domain" description="Ketoreductase" evidence="3">
    <location>
        <begin position="9"/>
        <end position="194"/>
    </location>
</feature>
<evidence type="ECO:0000256" key="2">
    <source>
        <dbReference type="ARBA" id="ARBA00023002"/>
    </source>
</evidence>
<dbReference type="RefSeq" id="WP_109416257.1">
    <property type="nucleotide sequence ID" value="NZ_QEAS01000010.1"/>
</dbReference>
<proteinExistence type="inferred from homology"/>
<dbReference type="InterPro" id="IPR020904">
    <property type="entry name" value="Sc_DH/Rdtase_CS"/>
</dbReference>